<evidence type="ECO:0000313" key="2">
    <source>
        <dbReference type="Proteomes" id="UP000250125"/>
    </source>
</evidence>
<protein>
    <submittedName>
        <fullName evidence="1">Uncharacterized protein</fullName>
    </submittedName>
</protein>
<name>A0A2Z2MK40_9EURY</name>
<dbReference type="EMBL" id="CP015103">
    <property type="protein sequence ID" value="ASJ08759.1"/>
    <property type="molecule type" value="Genomic_DNA"/>
</dbReference>
<accession>A0A2Z2MK40</accession>
<keyword evidence="2" id="KW-1185">Reference proteome</keyword>
<dbReference type="OrthoDB" id="88872at2157"/>
<evidence type="ECO:0000313" key="1">
    <source>
        <dbReference type="EMBL" id="ASJ08759.1"/>
    </source>
</evidence>
<dbReference type="Proteomes" id="UP000250125">
    <property type="component" value="Chromosome"/>
</dbReference>
<sequence length="104" mass="11826">MKLGIRRSNDIGAEGTINEYQVPIKGFLLRGHHLKGIYIEDGLLPVDEDLPRDVNEDIIRGSVKKILLVREVIKGSLRLIEAYINDDGRRWLVHRAPVTSREGK</sequence>
<gene>
    <name evidence="1" type="ORF">A3L11_05780</name>
</gene>
<dbReference type="KEGG" id="tsl:A3L11_05780"/>
<dbReference type="GeneID" id="33317728"/>
<dbReference type="RefSeq" id="WP_088855995.1">
    <property type="nucleotide sequence ID" value="NZ_CP015103.1"/>
</dbReference>
<dbReference type="AlphaFoldDB" id="A0A2Z2MK40"/>
<proteinExistence type="predicted"/>
<reference evidence="1 2" key="1">
    <citation type="submission" date="2016-04" db="EMBL/GenBank/DDBJ databases">
        <title>Complete genome sequence of Thermococcus siculi type strain RG-20.</title>
        <authorList>
            <person name="Oger P.M."/>
        </authorList>
    </citation>
    <scope>NUCLEOTIDE SEQUENCE [LARGE SCALE GENOMIC DNA]</scope>
    <source>
        <strain evidence="1 2">RG-20</strain>
    </source>
</reference>
<organism evidence="1 2">
    <name type="scientific">Thermococcus siculi</name>
    <dbReference type="NCBI Taxonomy" id="72803"/>
    <lineage>
        <taxon>Archaea</taxon>
        <taxon>Methanobacteriati</taxon>
        <taxon>Methanobacteriota</taxon>
        <taxon>Thermococci</taxon>
        <taxon>Thermococcales</taxon>
        <taxon>Thermococcaceae</taxon>
        <taxon>Thermococcus</taxon>
    </lineage>
</organism>